<keyword evidence="2" id="KW-1185">Reference proteome</keyword>
<gene>
    <name evidence="1" type="ORF">ACFY1D_36285</name>
</gene>
<dbReference type="EMBL" id="JBIAWJ010000029">
    <property type="protein sequence ID" value="MFF4526835.1"/>
    <property type="molecule type" value="Genomic_DNA"/>
</dbReference>
<organism evidence="1 2">
    <name type="scientific">Streptomyces bluensis</name>
    <dbReference type="NCBI Taxonomy" id="33897"/>
    <lineage>
        <taxon>Bacteria</taxon>
        <taxon>Bacillati</taxon>
        <taxon>Actinomycetota</taxon>
        <taxon>Actinomycetes</taxon>
        <taxon>Kitasatosporales</taxon>
        <taxon>Streptomycetaceae</taxon>
        <taxon>Streptomyces</taxon>
    </lineage>
</organism>
<evidence type="ECO:0000313" key="2">
    <source>
        <dbReference type="Proteomes" id="UP001602058"/>
    </source>
</evidence>
<protein>
    <submittedName>
        <fullName evidence="1">Uncharacterized protein</fullName>
    </submittedName>
</protein>
<dbReference type="Proteomes" id="UP001602058">
    <property type="component" value="Unassembled WGS sequence"/>
</dbReference>
<name>A0ABW6UXN0_9ACTN</name>
<sequence length="80" mass="8956">MIDKLSFRGQLFALLEPTTVDRLTQLIGDLPKDRTITRGVEIAEEAGRKGGHVYSFRYLDEWAFVVATVESLASREGRGT</sequence>
<reference evidence="1 2" key="1">
    <citation type="submission" date="2024-10" db="EMBL/GenBank/DDBJ databases">
        <title>The Natural Products Discovery Center: Release of the First 8490 Sequenced Strains for Exploring Actinobacteria Biosynthetic Diversity.</title>
        <authorList>
            <person name="Kalkreuter E."/>
            <person name="Kautsar S.A."/>
            <person name="Yang D."/>
            <person name="Bader C.D."/>
            <person name="Teijaro C.N."/>
            <person name="Fluegel L."/>
            <person name="Davis C.M."/>
            <person name="Simpson J.R."/>
            <person name="Lauterbach L."/>
            <person name="Steele A.D."/>
            <person name="Gui C."/>
            <person name="Meng S."/>
            <person name="Li G."/>
            <person name="Viehrig K."/>
            <person name="Ye F."/>
            <person name="Su P."/>
            <person name="Kiefer A.F."/>
            <person name="Nichols A."/>
            <person name="Cepeda A.J."/>
            <person name="Yan W."/>
            <person name="Fan B."/>
            <person name="Jiang Y."/>
            <person name="Adhikari A."/>
            <person name="Zheng C.-J."/>
            <person name="Schuster L."/>
            <person name="Cowan T.M."/>
            <person name="Smanski M.J."/>
            <person name="Chevrette M.G."/>
            <person name="De Carvalho L.P.S."/>
            <person name="Shen B."/>
        </authorList>
    </citation>
    <scope>NUCLEOTIDE SEQUENCE [LARGE SCALE GENOMIC DNA]</scope>
    <source>
        <strain evidence="1 2">NPDC001390</strain>
    </source>
</reference>
<proteinExistence type="predicted"/>
<accession>A0ABW6UXN0</accession>
<evidence type="ECO:0000313" key="1">
    <source>
        <dbReference type="EMBL" id="MFF4526835.1"/>
    </source>
</evidence>
<comment type="caution">
    <text evidence="1">The sequence shown here is derived from an EMBL/GenBank/DDBJ whole genome shotgun (WGS) entry which is preliminary data.</text>
</comment>
<dbReference type="RefSeq" id="WP_387892325.1">
    <property type="nucleotide sequence ID" value="NZ_JBIAWJ010000029.1"/>
</dbReference>